<protein>
    <submittedName>
        <fullName evidence="1">Uncharacterized protein</fullName>
    </submittedName>
</protein>
<accession>A0ACD5ZIY2</accession>
<proteinExistence type="predicted"/>
<sequence>MEAHSCCLNKYLLYGLLVAGSWLLSCLLPLHQFSHVSLFRYPYLSSHRRAGPAGAVSLFPSPPAIHDDGTRTSCEGRRVYMLDLPSQFNLLRDCVDGSPAFEDEGSACVLMSNAGLGPVLAPVSGNDTDHVIPGKGWFNTNHHALEVIFHHRMRRYECLTADPAAATAVYVPYYAALELNHHTCDANASARNAPSGEFLRWLSSRPRWAALGGRDHFMLASRTTWMLRLAPGGDGATGCGNSFLDRPECLNMTVLTIESNIWDRRDMAVPYPTYFHPSSAAEVAAWQARARETRRPWLFAFAGARRPNGTRVLRDRLVDKCVASPGRCGMLDCSHGLVCHSAERLMSLFASSRFCLQPRGDSFMRRSSIDAVVAGCIPVFFHEGSTFEKQYRWHEPDNNGGEGDVVHGLRRYSVFIDEDQLLEGKVDVEEVLGRYSDEEVAAMREELIKMIPRFVYKDPRVRFEGDMKDGFDIAMDEVMARTTRIRNGEDLGWDV</sequence>
<evidence type="ECO:0000313" key="1">
    <source>
        <dbReference type="EnsemblPlants" id="AVESA.00010b.r2.6DG1162660.1.CDS"/>
    </source>
</evidence>
<organism evidence="1 2">
    <name type="scientific">Avena sativa</name>
    <name type="common">Oat</name>
    <dbReference type="NCBI Taxonomy" id="4498"/>
    <lineage>
        <taxon>Eukaryota</taxon>
        <taxon>Viridiplantae</taxon>
        <taxon>Streptophyta</taxon>
        <taxon>Embryophyta</taxon>
        <taxon>Tracheophyta</taxon>
        <taxon>Spermatophyta</taxon>
        <taxon>Magnoliopsida</taxon>
        <taxon>Liliopsida</taxon>
        <taxon>Poales</taxon>
        <taxon>Poaceae</taxon>
        <taxon>BOP clade</taxon>
        <taxon>Pooideae</taxon>
        <taxon>Poodae</taxon>
        <taxon>Poeae</taxon>
        <taxon>Poeae Chloroplast Group 1 (Aveneae type)</taxon>
        <taxon>Aveninae</taxon>
        <taxon>Avena</taxon>
    </lineage>
</organism>
<dbReference type="Proteomes" id="UP001732700">
    <property type="component" value="Chromosome 6D"/>
</dbReference>
<keyword evidence="2" id="KW-1185">Reference proteome</keyword>
<dbReference type="EnsemblPlants" id="AVESA.00010b.r2.6DG1162660.1">
    <property type="protein sequence ID" value="AVESA.00010b.r2.6DG1162660.1.CDS"/>
    <property type="gene ID" value="AVESA.00010b.r2.6DG1162660"/>
</dbReference>
<reference evidence="1" key="2">
    <citation type="submission" date="2025-09" db="UniProtKB">
        <authorList>
            <consortium name="EnsemblPlants"/>
        </authorList>
    </citation>
    <scope>IDENTIFICATION</scope>
</reference>
<evidence type="ECO:0000313" key="2">
    <source>
        <dbReference type="Proteomes" id="UP001732700"/>
    </source>
</evidence>
<name>A0ACD5ZIY2_AVESA</name>
<reference evidence="1" key="1">
    <citation type="submission" date="2021-05" db="EMBL/GenBank/DDBJ databases">
        <authorList>
            <person name="Scholz U."/>
            <person name="Mascher M."/>
            <person name="Fiebig A."/>
        </authorList>
    </citation>
    <scope>NUCLEOTIDE SEQUENCE [LARGE SCALE GENOMIC DNA]</scope>
</reference>